<evidence type="ECO:0000313" key="4">
    <source>
        <dbReference type="Proteomes" id="UP000570595"/>
    </source>
</evidence>
<dbReference type="Proteomes" id="UP000570595">
    <property type="component" value="Unassembled WGS sequence"/>
</dbReference>
<dbReference type="EMBL" id="JABAHT010000175">
    <property type="protein sequence ID" value="KAF4662202.1"/>
    <property type="molecule type" value="Genomic_DNA"/>
</dbReference>
<evidence type="ECO:0000313" key="3">
    <source>
        <dbReference type="EMBL" id="KAF4662202.1"/>
    </source>
</evidence>
<sequence>MLFTTIYTIAIIFSHFVSVQAESCSQLCSTIESCDASQYGSYCKGWTQGKTICQGILTKSDGSVCYDDNSDESCFGKPVECKYDDYGLDEVVWRSVESTVTEKPSTAPIKDEVEPRTSPKRKYPVATSTDEIDASTPSSSATRRRLTMISAVAGDEEDVVWPSHDKVPKPVSTADDSYRRHLHVVESMRARLARDHAAE</sequence>
<organism evidence="3 4">
    <name type="scientific">Perkinsus olseni</name>
    <name type="common">Perkinsus atlanticus</name>
    <dbReference type="NCBI Taxonomy" id="32597"/>
    <lineage>
        <taxon>Eukaryota</taxon>
        <taxon>Sar</taxon>
        <taxon>Alveolata</taxon>
        <taxon>Perkinsozoa</taxon>
        <taxon>Perkinsea</taxon>
        <taxon>Perkinsida</taxon>
        <taxon>Perkinsidae</taxon>
        <taxon>Perkinsus</taxon>
    </lineage>
</organism>
<proteinExistence type="predicted"/>
<reference evidence="3 4" key="1">
    <citation type="submission" date="2020-04" db="EMBL/GenBank/DDBJ databases">
        <title>Perkinsus olseni comparative genomics.</title>
        <authorList>
            <person name="Bogema D.R."/>
        </authorList>
    </citation>
    <scope>NUCLEOTIDE SEQUENCE [LARGE SCALE GENOMIC DNA]</scope>
    <source>
        <strain evidence="3">ATCC PRA-179</strain>
    </source>
</reference>
<feature type="signal peptide" evidence="2">
    <location>
        <begin position="1"/>
        <end position="21"/>
    </location>
</feature>
<name>A0A7J6LSD0_PEROL</name>
<comment type="caution">
    <text evidence="3">The sequence shown here is derived from an EMBL/GenBank/DDBJ whole genome shotgun (WGS) entry which is preliminary data.</text>
</comment>
<evidence type="ECO:0000256" key="1">
    <source>
        <dbReference type="SAM" id="MobiDB-lite"/>
    </source>
</evidence>
<evidence type="ECO:0000256" key="2">
    <source>
        <dbReference type="SAM" id="SignalP"/>
    </source>
</evidence>
<keyword evidence="2" id="KW-0732">Signal</keyword>
<protein>
    <submittedName>
        <fullName evidence="3">Uncharacterized protein</fullName>
    </submittedName>
</protein>
<feature type="chain" id="PRO_5029652382" evidence="2">
    <location>
        <begin position="22"/>
        <end position="199"/>
    </location>
</feature>
<dbReference type="AlphaFoldDB" id="A0A7J6LSD0"/>
<accession>A0A7J6LSD0</accession>
<gene>
    <name evidence="3" type="ORF">FOZ61_002652</name>
</gene>
<dbReference type="OrthoDB" id="10353597at2759"/>
<feature type="region of interest" description="Disordered" evidence="1">
    <location>
        <begin position="104"/>
        <end position="142"/>
    </location>
</feature>